<name>E4YAI0_OIKDI</name>
<dbReference type="Proteomes" id="UP000011014">
    <property type="component" value="Unassembled WGS sequence"/>
</dbReference>
<protein>
    <submittedName>
        <fullName evidence="1">Uncharacterized protein</fullName>
    </submittedName>
</protein>
<organism evidence="1">
    <name type="scientific">Oikopleura dioica</name>
    <name type="common">Tunicate</name>
    <dbReference type="NCBI Taxonomy" id="34765"/>
    <lineage>
        <taxon>Eukaryota</taxon>
        <taxon>Metazoa</taxon>
        <taxon>Chordata</taxon>
        <taxon>Tunicata</taxon>
        <taxon>Appendicularia</taxon>
        <taxon>Copelata</taxon>
        <taxon>Oikopleuridae</taxon>
        <taxon>Oikopleura</taxon>
    </lineage>
</organism>
<proteinExistence type="predicted"/>
<evidence type="ECO:0000313" key="1">
    <source>
        <dbReference type="EMBL" id="CBY32567.1"/>
    </source>
</evidence>
<accession>E4YAI0</accession>
<sequence length="134" mass="14836">MKLFAAVLALVNANAMDERLAIISGHVDRLADATLDMTDKKDARYVSKLGAWMDALVVANGDRDGAECDAEVVEEEDDITVFSEDDYCKLNSQINSALSSAARKWACDGRGDVARQAVRRLKKVKNLYNRQHCE</sequence>
<gene>
    <name evidence="1" type="ORF">GSOID_T00031907001</name>
</gene>
<reference evidence="1" key="1">
    <citation type="journal article" date="2010" name="Science">
        <title>Plasticity of animal genome architecture unmasked by rapid evolution of a pelagic tunicate.</title>
        <authorList>
            <person name="Denoeud F."/>
            <person name="Henriet S."/>
            <person name="Mungpakdee S."/>
            <person name="Aury J.M."/>
            <person name="Da Silva C."/>
            <person name="Brinkmann H."/>
            <person name="Mikhaleva J."/>
            <person name="Olsen L.C."/>
            <person name="Jubin C."/>
            <person name="Canestro C."/>
            <person name="Bouquet J.M."/>
            <person name="Danks G."/>
            <person name="Poulain J."/>
            <person name="Campsteijn C."/>
            <person name="Adamski M."/>
            <person name="Cross I."/>
            <person name="Yadetie F."/>
            <person name="Muffato M."/>
            <person name="Louis A."/>
            <person name="Butcher S."/>
            <person name="Tsagkogeorga G."/>
            <person name="Konrad A."/>
            <person name="Singh S."/>
            <person name="Jensen M.F."/>
            <person name="Cong E.H."/>
            <person name="Eikeseth-Otteraa H."/>
            <person name="Noel B."/>
            <person name="Anthouard V."/>
            <person name="Porcel B.M."/>
            <person name="Kachouri-Lafond R."/>
            <person name="Nishino A."/>
            <person name="Ugolini M."/>
            <person name="Chourrout P."/>
            <person name="Nishida H."/>
            <person name="Aasland R."/>
            <person name="Huzurbazar S."/>
            <person name="Westhof E."/>
            <person name="Delsuc F."/>
            <person name="Lehrach H."/>
            <person name="Reinhardt R."/>
            <person name="Weissenbach J."/>
            <person name="Roy S.W."/>
            <person name="Artiguenave F."/>
            <person name="Postlethwait J.H."/>
            <person name="Manak J.R."/>
            <person name="Thompson E.M."/>
            <person name="Jaillon O."/>
            <person name="Du Pasquier L."/>
            <person name="Boudinot P."/>
            <person name="Liberles D.A."/>
            <person name="Volff J.N."/>
            <person name="Philippe H."/>
            <person name="Lenhard B."/>
            <person name="Roest Crollius H."/>
            <person name="Wincker P."/>
            <person name="Chourrout D."/>
        </authorList>
    </citation>
    <scope>NUCLEOTIDE SEQUENCE [LARGE SCALE GENOMIC DNA]</scope>
</reference>
<dbReference type="AlphaFoldDB" id="E4YAI0"/>
<dbReference type="EMBL" id="FN654359">
    <property type="protein sequence ID" value="CBY32567.1"/>
    <property type="molecule type" value="Genomic_DNA"/>
</dbReference>